<dbReference type="InterPro" id="IPR009057">
    <property type="entry name" value="Homeodomain-like_sf"/>
</dbReference>
<reference evidence="5" key="1">
    <citation type="submission" date="2020-08" db="EMBL/GenBank/DDBJ databases">
        <authorList>
            <person name="Cejkova D."/>
            <person name="Kubasova T."/>
            <person name="Jahodarova E."/>
            <person name="Rychlik I."/>
        </authorList>
    </citation>
    <scope>NUCLEOTIDE SEQUENCE</scope>
    <source>
        <strain evidence="5">An582</strain>
    </source>
</reference>
<keyword evidence="1" id="KW-0805">Transcription regulation</keyword>
<dbReference type="Gene3D" id="1.10.10.60">
    <property type="entry name" value="Homeodomain-like"/>
    <property type="match status" value="2"/>
</dbReference>
<dbReference type="EMBL" id="JACJKS010000031">
    <property type="protein sequence ID" value="MBM6949465.1"/>
    <property type="molecule type" value="Genomic_DNA"/>
</dbReference>
<dbReference type="SUPFAM" id="SSF51182">
    <property type="entry name" value="RmlC-like cupins"/>
    <property type="match status" value="1"/>
</dbReference>
<evidence type="ECO:0000313" key="5">
    <source>
        <dbReference type="EMBL" id="MBM6949465.1"/>
    </source>
</evidence>
<dbReference type="Pfam" id="PF12833">
    <property type="entry name" value="HTH_18"/>
    <property type="match status" value="1"/>
</dbReference>
<dbReference type="Pfam" id="PF07883">
    <property type="entry name" value="Cupin_2"/>
    <property type="match status" value="1"/>
</dbReference>
<dbReference type="GO" id="GO:0003700">
    <property type="term" value="F:DNA-binding transcription factor activity"/>
    <property type="evidence" value="ECO:0007669"/>
    <property type="project" value="InterPro"/>
</dbReference>
<evidence type="ECO:0000256" key="1">
    <source>
        <dbReference type="ARBA" id="ARBA00023015"/>
    </source>
</evidence>
<dbReference type="SMART" id="SM00342">
    <property type="entry name" value="HTH_ARAC"/>
    <property type="match status" value="1"/>
</dbReference>
<dbReference type="Gene3D" id="2.60.120.10">
    <property type="entry name" value="Jelly Rolls"/>
    <property type="match status" value="1"/>
</dbReference>
<dbReference type="InterPro" id="IPR011051">
    <property type="entry name" value="RmlC_Cupin_sf"/>
</dbReference>
<dbReference type="InterPro" id="IPR013096">
    <property type="entry name" value="Cupin_2"/>
</dbReference>
<keyword evidence="2" id="KW-0238">DNA-binding</keyword>
<dbReference type="PANTHER" id="PTHR43280">
    <property type="entry name" value="ARAC-FAMILY TRANSCRIPTIONAL REGULATOR"/>
    <property type="match status" value="1"/>
</dbReference>
<proteinExistence type="predicted"/>
<name>A0A939BHS1_9CLOT</name>
<organism evidence="5 6">
    <name type="scientific">Mordavella massiliensis</name>
    <dbReference type="NCBI Taxonomy" id="1871024"/>
    <lineage>
        <taxon>Bacteria</taxon>
        <taxon>Bacillati</taxon>
        <taxon>Bacillota</taxon>
        <taxon>Clostridia</taxon>
        <taxon>Eubacteriales</taxon>
        <taxon>Clostridiaceae</taxon>
        <taxon>Mordavella</taxon>
    </lineage>
</organism>
<evidence type="ECO:0000256" key="2">
    <source>
        <dbReference type="ARBA" id="ARBA00023125"/>
    </source>
</evidence>
<dbReference type="InterPro" id="IPR018062">
    <property type="entry name" value="HTH_AraC-typ_CS"/>
</dbReference>
<dbReference type="GO" id="GO:0043565">
    <property type="term" value="F:sequence-specific DNA binding"/>
    <property type="evidence" value="ECO:0007669"/>
    <property type="project" value="InterPro"/>
</dbReference>
<dbReference type="InterPro" id="IPR014710">
    <property type="entry name" value="RmlC-like_jellyroll"/>
</dbReference>
<protein>
    <submittedName>
        <fullName evidence="5">AraC family transcriptional regulator</fullName>
    </submittedName>
</protein>
<reference evidence="5" key="2">
    <citation type="journal article" date="2021" name="Sci. Rep.">
        <title>The distribution of antibiotic resistance genes in chicken gut microbiota commensals.</title>
        <authorList>
            <person name="Juricova H."/>
            <person name="Matiasovicova J."/>
            <person name="Kubasova T."/>
            <person name="Cejkova D."/>
            <person name="Rychlik I."/>
        </authorList>
    </citation>
    <scope>NUCLEOTIDE SEQUENCE</scope>
    <source>
        <strain evidence="5">An582</strain>
    </source>
</reference>
<keyword evidence="3" id="KW-0804">Transcription</keyword>
<evidence type="ECO:0000256" key="3">
    <source>
        <dbReference type="ARBA" id="ARBA00023163"/>
    </source>
</evidence>
<comment type="caution">
    <text evidence="5">The sequence shown here is derived from an EMBL/GenBank/DDBJ whole genome shotgun (WGS) entry which is preliminary data.</text>
</comment>
<evidence type="ECO:0000313" key="6">
    <source>
        <dbReference type="Proteomes" id="UP000705508"/>
    </source>
</evidence>
<sequence>MDLDREQYINSVNLNIDTDFPYLVLDVINDNSFPRNPGFHVMHWHEDLQFILVLEGTIEVQTLDTSVLIHTGEGLFINKNVVHDVRRLENCHYNSFLFPAYFLEFYAGSPAKDFVDSVTSNDRMAFIHFTTALDWHKEVIAHLKKLVQIEKNKTDFYVYEILVRLSLLWLVMRKHVTLPQEQRESIVRLRMQKILRFIEEHYAEDITLTDLSMSANISKSECSRCFKLSMNTTPYKYLTEYRLSKAAQLLKKTNEPVGNIAAAVGFHQMSHFGKCFKEKTGCSPKAYREMENNP</sequence>
<dbReference type="Proteomes" id="UP000705508">
    <property type="component" value="Unassembled WGS sequence"/>
</dbReference>
<gene>
    <name evidence="5" type="ORF">H6A20_12590</name>
</gene>
<dbReference type="SUPFAM" id="SSF46689">
    <property type="entry name" value="Homeodomain-like"/>
    <property type="match status" value="2"/>
</dbReference>
<accession>A0A939BHS1</accession>
<dbReference type="PROSITE" id="PS01124">
    <property type="entry name" value="HTH_ARAC_FAMILY_2"/>
    <property type="match status" value="1"/>
</dbReference>
<dbReference type="RefSeq" id="WP_204907461.1">
    <property type="nucleotide sequence ID" value="NZ_JACJKS010000031.1"/>
</dbReference>
<dbReference type="AlphaFoldDB" id="A0A939BHS1"/>
<feature type="domain" description="HTH araC/xylS-type" evidence="4">
    <location>
        <begin position="192"/>
        <end position="290"/>
    </location>
</feature>
<dbReference type="PANTHER" id="PTHR43280:SF28">
    <property type="entry name" value="HTH-TYPE TRANSCRIPTIONAL ACTIVATOR RHAS"/>
    <property type="match status" value="1"/>
</dbReference>
<dbReference type="InterPro" id="IPR018060">
    <property type="entry name" value="HTH_AraC"/>
</dbReference>
<dbReference type="PROSITE" id="PS00041">
    <property type="entry name" value="HTH_ARAC_FAMILY_1"/>
    <property type="match status" value="1"/>
</dbReference>
<evidence type="ECO:0000259" key="4">
    <source>
        <dbReference type="PROSITE" id="PS01124"/>
    </source>
</evidence>
<dbReference type="CDD" id="cd02208">
    <property type="entry name" value="cupin_RmlC-like"/>
    <property type="match status" value="1"/>
</dbReference>